<comment type="caution">
    <text evidence="14">The sequence shown here is derived from an EMBL/GenBank/DDBJ whole genome shotgun (WGS) entry which is preliminary data.</text>
</comment>
<dbReference type="GO" id="GO:0046872">
    <property type="term" value="F:metal ion binding"/>
    <property type="evidence" value="ECO:0007669"/>
    <property type="project" value="UniProtKB-KW"/>
</dbReference>
<protein>
    <recommendedName>
        <fullName evidence="13">Sulfatase N-terminal domain-containing protein</fullName>
    </recommendedName>
</protein>
<organism evidence="14 15">
    <name type="scientific">Pullulanibacillus pueri</name>
    <dbReference type="NCBI Taxonomy" id="1437324"/>
    <lineage>
        <taxon>Bacteria</taxon>
        <taxon>Bacillati</taxon>
        <taxon>Bacillota</taxon>
        <taxon>Bacilli</taxon>
        <taxon>Bacillales</taxon>
        <taxon>Sporolactobacillaceae</taxon>
        <taxon>Pullulanibacillus</taxon>
    </lineage>
</organism>
<comment type="pathway">
    <text evidence="2">Cell wall biogenesis; lipoteichoic acid biosynthesis.</text>
</comment>
<evidence type="ECO:0000256" key="4">
    <source>
        <dbReference type="ARBA" id="ARBA00022475"/>
    </source>
</evidence>
<feature type="transmembrane region" description="Helical" evidence="12">
    <location>
        <begin position="12"/>
        <end position="34"/>
    </location>
</feature>
<feature type="transmembrane region" description="Helical" evidence="12">
    <location>
        <begin position="112"/>
        <end position="132"/>
    </location>
</feature>
<feature type="transmembrane region" description="Helical" evidence="12">
    <location>
        <begin position="152"/>
        <end position="170"/>
    </location>
</feature>
<comment type="subcellular location">
    <subcellularLocation>
        <location evidence="1">Cell membrane</location>
        <topology evidence="1">Multi-pass membrane protein</topology>
    </subcellularLocation>
</comment>
<feature type="domain" description="Sulfatase N-terminal" evidence="13">
    <location>
        <begin position="242"/>
        <end position="533"/>
    </location>
</feature>
<dbReference type="CDD" id="cd16015">
    <property type="entry name" value="LTA_synthase"/>
    <property type="match status" value="1"/>
</dbReference>
<evidence type="ECO:0000256" key="12">
    <source>
        <dbReference type="SAM" id="Phobius"/>
    </source>
</evidence>
<evidence type="ECO:0000256" key="10">
    <source>
        <dbReference type="PIRSR" id="PIRSR005091-2"/>
    </source>
</evidence>
<evidence type="ECO:0000256" key="8">
    <source>
        <dbReference type="PIRNR" id="PIRNR005091"/>
    </source>
</evidence>
<evidence type="ECO:0000259" key="13">
    <source>
        <dbReference type="Pfam" id="PF00884"/>
    </source>
</evidence>
<feature type="binding site" evidence="11">
    <location>
        <position position="292"/>
    </location>
    <ligand>
        <name>Mn(2+)</name>
        <dbReference type="ChEBI" id="CHEBI:29035"/>
    </ligand>
</feature>
<feature type="binding site" evidence="11">
    <location>
        <position position="250"/>
    </location>
    <ligand>
        <name>Mn(2+)</name>
        <dbReference type="ChEBI" id="CHEBI:29035"/>
    </ligand>
</feature>
<evidence type="ECO:0000313" key="14">
    <source>
        <dbReference type="EMBL" id="GGH85237.1"/>
    </source>
</evidence>
<evidence type="ECO:0000256" key="11">
    <source>
        <dbReference type="PIRSR" id="PIRSR005091-3"/>
    </source>
</evidence>
<evidence type="ECO:0000256" key="7">
    <source>
        <dbReference type="ARBA" id="ARBA00023136"/>
    </source>
</evidence>
<evidence type="ECO:0000256" key="6">
    <source>
        <dbReference type="ARBA" id="ARBA00022989"/>
    </source>
</evidence>
<keyword evidence="7 8" id="KW-0472">Membrane</keyword>
<dbReference type="Gene3D" id="3.40.720.10">
    <property type="entry name" value="Alkaline Phosphatase, subunit A"/>
    <property type="match status" value="1"/>
</dbReference>
<dbReference type="SUPFAM" id="SSF53649">
    <property type="entry name" value="Alkaline phosphatase-like"/>
    <property type="match status" value="1"/>
</dbReference>
<keyword evidence="5 12" id="KW-0812">Transmembrane</keyword>
<dbReference type="Pfam" id="PF00884">
    <property type="entry name" value="Sulfatase"/>
    <property type="match status" value="1"/>
</dbReference>
<dbReference type="PANTHER" id="PTHR47371">
    <property type="entry name" value="LIPOTEICHOIC ACID SYNTHASE"/>
    <property type="match status" value="1"/>
</dbReference>
<dbReference type="PANTHER" id="PTHR47371:SF3">
    <property type="entry name" value="PHOSPHOGLYCEROL TRANSFERASE I"/>
    <property type="match status" value="1"/>
</dbReference>
<dbReference type="InterPro" id="IPR012160">
    <property type="entry name" value="LtaS-like"/>
</dbReference>
<keyword evidence="10" id="KW-0464">Manganese</keyword>
<gene>
    <name evidence="14" type="ORF">GCM10007096_30160</name>
</gene>
<evidence type="ECO:0000256" key="1">
    <source>
        <dbReference type="ARBA" id="ARBA00004651"/>
    </source>
</evidence>
<evidence type="ECO:0000256" key="9">
    <source>
        <dbReference type="PIRSR" id="PIRSR005091-1"/>
    </source>
</evidence>
<evidence type="ECO:0000256" key="2">
    <source>
        <dbReference type="ARBA" id="ARBA00004936"/>
    </source>
</evidence>
<dbReference type="AlphaFoldDB" id="A0A8J2ZYH5"/>
<keyword evidence="6 12" id="KW-1133">Transmembrane helix</keyword>
<keyword evidence="10" id="KW-0479">Metal-binding</keyword>
<sequence length="630" mass="71500">MKFGKKDIRRFLNSQYIMFSIILTLKAVLLHGFLFHDYDFIKSFILEGCYILFLLGLVEFLPVRIKSIGYFFADAIITTLFASIVLYVAYFNTVPTYFALFQLGQVSAISDSVFSLLNPLYLLMYIDIIILIIFKVSKKLPFPSPKVNKKGLSVTVVLSIVAALVFFSYYKGITIANPVLAAGDKGIFNYELLNIYKDPNAQVKPLDPHLSIKAINEQIDNIKGITIKSDQKKKLFGAAKGRNVIVIQMESFQNFLLNLKVDGQEVTPNLNALLKKSMYFPNVYQQVGPGNTSDAEYIMNTSLFPQSYSATSISEGNRQYNSLPKLLKTKGYNTMTFHADELKFWNRDELYPALGFNHFYERPVYGEKDIIGLGPSDDVLYSKGLEKLQKSSTPFYSMFISMSSHHPYKIPDSKKGLKLPSEYDHSKIVGDYLQAQHYTDEALGRFIQKLKDNGLWDNAVILFYGDHFGLDQHMLNDTDRSILKGLLKHPYSEIDRYNIPFIITMPGITQGEVEEQVGGQLDFLPTLTNLLGIDIENKLVHFGQDLLNTPQNTIGMRYYMPAGSFINQSLLFTPKRNFEDGSGLAIPSHDPVTASELKQYKSEYEKVIELENLSDSYVQSLPHIKISKDK</sequence>
<keyword evidence="4 8" id="KW-1003">Cell membrane</keyword>
<name>A0A8J2ZYH5_9BACL</name>
<dbReference type="InterPro" id="IPR017850">
    <property type="entry name" value="Alkaline_phosphatase_core_sf"/>
</dbReference>
<accession>A0A8J2ZYH5</accession>
<feature type="transmembrane region" description="Helical" evidence="12">
    <location>
        <begin position="40"/>
        <end position="61"/>
    </location>
</feature>
<feature type="transmembrane region" description="Helical" evidence="12">
    <location>
        <begin position="68"/>
        <end position="92"/>
    </location>
</feature>
<dbReference type="GO" id="GO:0005886">
    <property type="term" value="C:plasma membrane"/>
    <property type="evidence" value="ECO:0007669"/>
    <property type="project" value="UniProtKB-SubCell"/>
</dbReference>
<reference evidence="14" key="1">
    <citation type="journal article" date="2014" name="Int. J. Syst. Evol. Microbiol.">
        <title>Complete genome sequence of Corynebacterium casei LMG S-19264T (=DSM 44701T), isolated from a smear-ripened cheese.</title>
        <authorList>
            <consortium name="US DOE Joint Genome Institute (JGI-PGF)"/>
            <person name="Walter F."/>
            <person name="Albersmeier A."/>
            <person name="Kalinowski J."/>
            <person name="Ruckert C."/>
        </authorList>
    </citation>
    <scope>NUCLEOTIDE SEQUENCE</scope>
    <source>
        <strain evidence="14">CGMCC 1.12777</strain>
    </source>
</reference>
<feature type="binding site" evidence="11">
    <location>
        <position position="467"/>
    </location>
    <ligand>
        <name>Mn(2+)</name>
        <dbReference type="ChEBI" id="CHEBI:29035"/>
    </ligand>
</feature>
<proteinExistence type="inferred from homology"/>
<feature type="binding site" evidence="10">
    <location>
        <position position="405"/>
    </location>
    <ligand>
        <name>substrate</name>
    </ligand>
</feature>
<comment type="similarity">
    <text evidence="3 8">Belongs to the LTA synthase family.</text>
</comment>
<feature type="active site" evidence="9">
    <location>
        <position position="292"/>
    </location>
</feature>
<dbReference type="Proteomes" id="UP000656813">
    <property type="component" value="Unassembled WGS sequence"/>
</dbReference>
<feature type="binding site" evidence="11">
    <location>
        <position position="466"/>
    </location>
    <ligand>
        <name>Mn(2+)</name>
        <dbReference type="ChEBI" id="CHEBI:29035"/>
    </ligand>
</feature>
<evidence type="ECO:0000256" key="5">
    <source>
        <dbReference type="ARBA" id="ARBA00022692"/>
    </source>
</evidence>
<dbReference type="PIRSF" id="PIRSF005091">
    <property type="entry name" value="Mmb_sulf_HI1246"/>
    <property type="match status" value="1"/>
</dbReference>
<dbReference type="RefSeq" id="WP_188498211.1">
    <property type="nucleotide sequence ID" value="NZ_BMFV01000025.1"/>
</dbReference>
<dbReference type="Gene3D" id="3.30.1120.170">
    <property type="match status" value="1"/>
</dbReference>
<dbReference type="InterPro" id="IPR000917">
    <property type="entry name" value="Sulfatase_N"/>
</dbReference>
<dbReference type="InterPro" id="IPR050448">
    <property type="entry name" value="OpgB/LTA_synthase_biosynth"/>
</dbReference>
<dbReference type="EMBL" id="BMFV01000025">
    <property type="protein sequence ID" value="GGH85237.1"/>
    <property type="molecule type" value="Genomic_DNA"/>
</dbReference>
<reference evidence="14" key="2">
    <citation type="submission" date="2020-09" db="EMBL/GenBank/DDBJ databases">
        <authorList>
            <person name="Sun Q."/>
            <person name="Zhou Y."/>
        </authorList>
    </citation>
    <scope>NUCLEOTIDE SEQUENCE</scope>
    <source>
        <strain evidence="14">CGMCC 1.12777</strain>
    </source>
</reference>
<evidence type="ECO:0000256" key="3">
    <source>
        <dbReference type="ARBA" id="ARBA00009983"/>
    </source>
</evidence>
<keyword evidence="15" id="KW-1185">Reference proteome</keyword>
<evidence type="ECO:0000313" key="15">
    <source>
        <dbReference type="Proteomes" id="UP000656813"/>
    </source>
</evidence>